<dbReference type="OrthoDB" id="2555959at2759"/>
<evidence type="ECO:0000313" key="2">
    <source>
        <dbReference type="EMBL" id="ORX59804.1"/>
    </source>
</evidence>
<accession>A0A1X2GRY2</accession>
<evidence type="ECO:0000256" key="1">
    <source>
        <dbReference type="SAM" id="Phobius"/>
    </source>
</evidence>
<evidence type="ECO:0000313" key="3">
    <source>
        <dbReference type="Proteomes" id="UP000242146"/>
    </source>
</evidence>
<dbReference type="AlphaFoldDB" id="A0A1X2GRY2"/>
<keyword evidence="3" id="KW-1185">Reference proteome</keyword>
<dbReference type="EMBL" id="MCGT01000005">
    <property type="protein sequence ID" value="ORX59804.1"/>
    <property type="molecule type" value="Genomic_DNA"/>
</dbReference>
<keyword evidence="1" id="KW-0472">Membrane</keyword>
<dbReference type="Proteomes" id="UP000242146">
    <property type="component" value="Unassembled WGS sequence"/>
</dbReference>
<feature type="transmembrane region" description="Helical" evidence="1">
    <location>
        <begin position="20"/>
        <end position="39"/>
    </location>
</feature>
<keyword evidence="1" id="KW-1133">Transmembrane helix</keyword>
<protein>
    <recommendedName>
        <fullName evidence="4">Cytochrome c oxidase assembly factor 3</fullName>
    </recommendedName>
</protein>
<organism evidence="2 3">
    <name type="scientific">Hesseltinella vesiculosa</name>
    <dbReference type="NCBI Taxonomy" id="101127"/>
    <lineage>
        <taxon>Eukaryota</taxon>
        <taxon>Fungi</taxon>
        <taxon>Fungi incertae sedis</taxon>
        <taxon>Mucoromycota</taxon>
        <taxon>Mucoromycotina</taxon>
        <taxon>Mucoromycetes</taxon>
        <taxon>Mucorales</taxon>
        <taxon>Cunninghamellaceae</taxon>
        <taxon>Hesseltinella</taxon>
    </lineage>
</organism>
<gene>
    <name evidence="2" type="ORF">DM01DRAFT_1405279</name>
</gene>
<evidence type="ECO:0008006" key="4">
    <source>
        <dbReference type="Google" id="ProtNLM"/>
    </source>
</evidence>
<comment type="caution">
    <text evidence="2">The sequence shown here is derived from an EMBL/GenBank/DDBJ whole genome shotgun (WGS) entry which is preliminary data.</text>
</comment>
<proteinExistence type="predicted"/>
<reference evidence="2 3" key="1">
    <citation type="submission" date="2016-07" db="EMBL/GenBank/DDBJ databases">
        <title>Pervasive Adenine N6-methylation of Active Genes in Fungi.</title>
        <authorList>
            <consortium name="DOE Joint Genome Institute"/>
            <person name="Mondo S.J."/>
            <person name="Dannebaum R.O."/>
            <person name="Kuo R.C."/>
            <person name="Labutti K."/>
            <person name="Haridas S."/>
            <person name="Kuo A."/>
            <person name="Salamov A."/>
            <person name="Ahrendt S.R."/>
            <person name="Lipzen A."/>
            <person name="Sullivan W."/>
            <person name="Andreopoulos W.B."/>
            <person name="Clum A."/>
            <person name="Lindquist E."/>
            <person name="Daum C."/>
            <person name="Ramamoorthy G.K."/>
            <person name="Gryganskyi A."/>
            <person name="Culley D."/>
            <person name="Magnuson J.K."/>
            <person name="James T.Y."/>
            <person name="O'Malley M.A."/>
            <person name="Stajich J.E."/>
            <person name="Spatafora J.W."/>
            <person name="Visel A."/>
            <person name="Grigoriev I.V."/>
        </authorList>
    </citation>
    <scope>NUCLEOTIDE SEQUENCE [LARGE SCALE GENOMIC DNA]</scope>
    <source>
        <strain evidence="2 3">NRRL 3301</strain>
    </source>
</reference>
<keyword evidence="1" id="KW-0812">Transmembrane</keyword>
<name>A0A1X2GRY2_9FUNG</name>
<sequence length="70" mass="7867">MQRKSLWGSYIALSPRTRIWIGLGGMAFATMGMMVSDYMEARRPATSIEKDQLEALSPVLVVDHDQKPLN</sequence>